<dbReference type="RefSeq" id="WP_238478441.1">
    <property type="nucleotide sequence ID" value="NZ_CP064786.1"/>
</dbReference>
<gene>
    <name evidence="2" type="ORF">AArcS_0069</name>
</gene>
<accession>A0A897MQP9</accession>
<reference evidence="2" key="1">
    <citation type="submission" date="2020-11" db="EMBL/GenBank/DDBJ databases">
        <title>Carbohydrate-dependent, anaerobic sulfur respiration: A novel catabolism in halophilic archaea.</title>
        <authorList>
            <person name="Sorokin D.Y."/>
            <person name="Messina E."/>
            <person name="Smedile F."/>
            <person name="La Cono V."/>
            <person name="Hallsworth J.E."/>
            <person name="Yakimov M.M."/>
        </authorList>
    </citation>
    <scope>NUCLEOTIDE SEQUENCE</scope>
    <source>
        <strain evidence="2">AArc-S</strain>
    </source>
</reference>
<proteinExistence type="predicted"/>
<keyword evidence="3" id="KW-1185">Reference proteome</keyword>
<dbReference type="KEGG" id="hara:AArcS_0069"/>
<sequence length="302" mass="32356">MTAQRGPYEGASGSGIATAPAADHPSRLTATIDGVTVRGVAVDLRPWSIDAGDAAAAIRGRADECTVACSRPGSLFDAVGVVDPSLNVSLRRVLAAVARRRGYRADAAEELRQVRVELATLAPPSCDRSKQRRQVATAGADEAELAERVATIRGELQARRDAGVDVSATEKRLSDAVAALTDARTERLSAEQALDRAREDSRPSRNRRDQRLQLQDRERNLQRVIHRELAGAVYDEFKAAVRRVPGGAETGRSVDGYDGDDVTAALAVLRMLRTATPAVLAVDRFDGPKRAAHTLGVPVLRV</sequence>
<organism evidence="2 3">
    <name type="scientific">Natranaeroarchaeum sulfidigenes</name>
    <dbReference type="NCBI Taxonomy" id="2784880"/>
    <lineage>
        <taxon>Archaea</taxon>
        <taxon>Methanobacteriati</taxon>
        <taxon>Methanobacteriota</taxon>
        <taxon>Stenosarchaea group</taxon>
        <taxon>Halobacteria</taxon>
        <taxon>Halobacteriales</taxon>
        <taxon>Natronoarchaeaceae</taxon>
        <taxon>Natranaeroarchaeum</taxon>
    </lineage>
</organism>
<evidence type="ECO:0000313" key="3">
    <source>
        <dbReference type="Proteomes" id="UP000663586"/>
    </source>
</evidence>
<evidence type="ECO:0000313" key="2">
    <source>
        <dbReference type="EMBL" id="QSG01309.1"/>
    </source>
</evidence>
<name>A0A897MQP9_9EURY</name>
<evidence type="ECO:0000256" key="1">
    <source>
        <dbReference type="SAM" id="MobiDB-lite"/>
    </source>
</evidence>
<protein>
    <submittedName>
        <fullName evidence="2">Uncharacterized protein</fullName>
    </submittedName>
</protein>
<dbReference type="GeneID" id="70683456"/>
<dbReference type="Proteomes" id="UP000663586">
    <property type="component" value="Chromosome"/>
</dbReference>
<dbReference type="EMBL" id="CP064786">
    <property type="protein sequence ID" value="QSG01309.1"/>
    <property type="molecule type" value="Genomic_DNA"/>
</dbReference>
<dbReference type="InterPro" id="IPR057178">
    <property type="entry name" value="DUF7856"/>
</dbReference>
<dbReference type="AlphaFoldDB" id="A0A897MQP9"/>
<dbReference type="Pfam" id="PF25254">
    <property type="entry name" value="DUF7856"/>
    <property type="match status" value="1"/>
</dbReference>
<feature type="region of interest" description="Disordered" evidence="1">
    <location>
        <begin position="188"/>
        <end position="215"/>
    </location>
</feature>
<feature type="region of interest" description="Disordered" evidence="1">
    <location>
        <begin position="1"/>
        <end position="22"/>
    </location>
</feature>